<accession>A0A0V0R1T7</accession>
<keyword evidence="3" id="KW-1185">Reference proteome</keyword>
<feature type="region of interest" description="Disordered" evidence="1">
    <location>
        <begin position="140"/>
        <end position="163"/>
    </location>
</feature>
<proteinExistence type="predicted"/>
<dbReference type="Proteomes" id="UP000054937">
    <property type="component" value="Unassembled WGS sequence"/>
</dbReference>
<sequence>MEKNKDSNKQIFSKNSDTKIQNSQKNQDNSIASQLELQDYLNYFQNEEIQCPPKKTSQQESDLEQENICQISIQKTVNQYQNNQKIKKNDSNQNKIKNLNKNEYEDEDILYTDEFIQPDFNNSYIPQELKKNSNFMQNSQFQSQIEKNENPPLSSQRKPLNQDKQGDIQQYLQNKNKNQCDLIQYSDENNDCIFVQEDQFNQNNSQVQQTNVNQFQNSMKRSKNSEFSTTNSNNNMKKNKRIQSEQLGILNLNTNISPKNLNKNSQNENSEKNHQKSSKSVCSAEQFKQQGKRFE</sequence>
<feature type="compositionally biased region" description="Low complexity" evidence="1">
    <location>
        <begin position="259"/>
        <end position="268"/>
    </location>
</feature>
<feature type="compositionally biased region" description="Polar residues" evidence="1">
    <location>
        <begin position="9"/>
        <end position="32"/>
    </location>
</feature>
<feature type="region of interest" description="Disordered" evidence="1">
    <location>
        <begin position="255"/>
        <end position="295"/>
    </location>
</feature>
<gene>
    <name evidence="2" type="ORF">PPERSA_12964</name>
</gene>
<protein>
    <submittedName>
        <fullName evidence="2">Uncharacterized protein</fullName>
    </submittedName>
</protein>
<feature type="compositionally biased region" description="Low complexity" evidence="1">
    <location>
        <begin position="225"/>
        <end position="236"/>
    </location>
</feature>
<comment type="caution">
    <text evidence="2">The sequence shown here is derived from an EMBL/GenBank/DDBJ whole genome shotgun (WGS) entry which is preliminary data.</text>
</comment>
<name>A0A0V0R1T7_PSEPJ</name>
<organism evidence="2 3">
    <name type="scientific">Pseudocohnilembus persalinus</name>
    <name type="common">Ciliate</name>
    <dbReference type="NCBI Taxonomy" id="266149"/>
    <lineage>
        <taxon>Eukaryota</taxon>
        <taxon>Sar</taxon>
        <taxon>Alveolata</taxon>
        <taxon>Ciliophora</taxon>
        <taxon>Intramacronucleata</taxon>
        <taxon>Oligohymenophorea</taxon>
        <taxon>Scuticociliatia</taxon>
        <taxon>Philasterida</taxon>
        <taxon>Pseudocohnilembidae</taxon>
        <taxon>Pseudocohnilembus</taxon>
    </lineage>
</organism>
<evidence type="ECO:0000313" key="2">
    <source>
        <dbReference type="EMBL" id="KRX08483.1"/>
    </source>
</evidence>
<evidence type="ECO:0000256" key="1">
    <source>
        <dbReference type="SAM" id="MobiDB-lite"/>
    </source>
</evidence>
<reference evidence="2 3" key="1">
    <citation type="journal article" date="2015" name="Sci. Rep.">
        <title>Genome of the facultative scuticociliatosis pathogen Pseudocohnilembus persalinus provides insight into its virulence through horizontal gene transfer.</title>
        <authorList>
            <person name="Xiong J."/>
            <person name="Wang G."/>
            <person name="Cheng J."/>
            <person name="Tian M."/>
            <person name="Pan X."/>
            <person name="Warren A."/>
            <person name="Jiang C."/>
            <person name="Yuan D."/>
            <person name="Miao W."/>
        </authorList>
    </citation>
    <scope>NUCLEOTIDE SEQUENCE [LARGE SCALE GENOMIC DNA]</scope>
    <source>
        <strain evidence="2">36N120E</strain>
    </source>
</reference>
<dbReference type="AlphaFoldDB" id="A0A0V0R1T7"/>
<dbReference type="EMBL" id="LDAU01000063">
    <property type="protein sequence ID" value="KRX08483.1"/>
    <property type="molecule type" value="Genomic_DNA"/>
</dbReference>
<feature type="region of interest" description="Disordered" evidence="1">
    <location>
        <begin position="1"/>
        <end position="32"/>
    </location>
</feature>
<dbReference type="InParanoid" id="A0A0V0R1T7"/>
<feature type="region of interest" description="Disordered" evidence="1">
    <location>
        <begin position="219"/>
        <end position="238"/>
    </location>
</feature>
<feature type="compositionally biased region" description="Polar residues" evidence="1">
    <location>
        <begin position="278"/>
        <end position="289"/>
    </location>
</feature>
<evidence type="ECO:0000313" key="3">
    <source>
        <dbReference type="Proteomes" id="UP000054937"/>
    </source>
</evidence>